<dbReference type="Proteomes" id="UP000697127">
    <property type="component" value="Unassembled WGS sequence"/>
</dbReference>
<protein>
    <submittedName>
        <fullName evidence="1">Uncharacterized protein</fullName>
    </submittedName>
</protein>
<organism evidence="1 2">
    <name type="scientific">Pichia californica</name>
    <dbReference type="NCBI Taxonomy" id="460514"/>
    <lineage>
        <taxon>Eukaryota</taxon>
        <taxon>Fungi</taxon>
        <taxon>Dikarya</taxon>
        <taxon>Ascomycota</taxon>
        <taxon>Saccharomycotina</taxon>
        <taxon>Pichiomycetes</taxon>
        <taxon>Pichiales</taxon>
        <taxon>Pichiaceae</taxon>
        <taxon>Pichia</taxon>
    </lineage>
</organism>
<reference evidence="1" key="1">
    <citation type="submission" date="2020-11" db="EMBL/GenBank/DDBJ databases">
        <title>Kefir isolates.</title>
        <authorList>
            <person name="Marcisauskas S."/>
            <person name="Kim Y."/>
            <person name="Blasche S."/>
        </authorList>
    </citation>
    <scope>NUCLEOTIDE SEQUENCE</scope>
    <source>
        <strain evidence="1">Olga-1</strain>
    </source>
</reference>
<feature type="non-terminal residue" evidence="1">
    <location>
        <position position="182"/>
    </location>
</feature>
<dbReference type="EMBL" id="PUHW01000496">
    <property type="protein sequence ID" value="KAG0686464.1"/>
    <property type="molecule type" value="Genomic_DNA"/>
</dbReference>
<dbReference type="AlphaFoldDB" id="A0A9P7BEB0"/>
<sequence>MDNITLETTTNIETTIIPLLSICNLTSEFRIGGDDSKKHRKFKHYDLLNIQSIQLSSKINPQLVKIINDCQECFEKEANILLQNQMSDEHIDELFERYSQFAVECCYKRSEIFIPSNLSNTQNSIASSCTECDTFDTLASESTLSFDINDFDFEFTSLSTSSDPIITSPTSLDFNHLQLSNG</sequence>
<accession>A0A9P7BEB0</accession>
<keyword evidence="2" id="KW-1185">Reference proteome</keyword>
<gene>
    <name evidence="1" type="ORF">C6P40_004003</name>
</gene>
<evidence type="ECO:0000313" key="2">
    <source>
        <dbReference type="Proteomes" id="UP000697127"/>
    </source>
</evidence>
<name>A0A9P7BEB0_9ASCO</name>
<evidence type="ECO:0000313" key="1">
    <source>
        <dbReference type="EMBL" id="KAG0686464.1"/>
    </source>
</evidence>
<comment type="caution">
    <text evidence="1">The sequence shown here is derived from an EMBL/GenBank/DDBJ whole genome shotgun (WGS) entry which is preliminary data.</text>
</comment>
<proteinExistence type="predicted"/>
<dbReference type="OrthoDB" id="2109411at2759"/>